<comment type="caution">
    <text evidence="1">The sequence shown here is derived from an EMBL/GenBank/DDBJ whole genome shotgun (WGS) entry which is preliminary data.</text>
</comment>
<reference evidence="1 2" key="1">
    <citation type="submission" date="2020-07" db="EMBL/GenBank/DDBJ databases">
        <title>Sequencing the genomes of 1000 actinobacteria strains.</title>
        <authorList>
            <person name="Klenk H.-P."/>
        </authorList>
    </citation>
    <scope>NUCLEOTIDE SEQUENCE [LARGE SCALE GENOMIC DNA]</scope>
    <source>
        <strain evidence="1 2">DSM 45763</strain>
    </source>
</reference>
<sequence length="39" mass="4408">MAREDRPSARLSASVGLQSMRKCQVQFSMSREQEAAAFF</sequence>
<dbReference type="EMBL" id="JACCCO010000003">
    <property type="protein sequence ID" value="NYF43570.1"/>
    <property type="molecule type" value="Genomic_DNA"/>
</dbReference>
<proteinExistence type="predicted"/>
<dbReference type="AlphaFoldDB" id="A0A852V648"/>
<evidence type="ECO:0000313" key="2">
    <source>
        <dbReference type="Proteomes" id="UP000576393"/>
    </source>
</evidence>
<name>A0A852V648_9ACTN</name>
<dbReference type="Proteomes" id="UP000576393">
    <property type="component" value="Unassembled WGS sequence"/>
</dbReference>
<protein>
    <submittedName>
        <fullName evidence="1">Uncharacterized protein</fullName>
    </submittedName>
</protein>
<accession>A0A852V648</accession>
<evidence type="ECO:0000313" key="1">
    <source>
        <dbReference type="EMBL" id="NYF43570.1"/>
    </source>
</evidence>
<gene>
    <name evidence="1" type="ORF">HDA43_005797</name>
</gene>
<keyword evidence="2" id="KW-1185">Reference proteome</keyword>
<organism evidence="1 2">
    <name type="scientific">Streptosporangium sandarakinum</name>
    <dbReference type="NCBI Taxonomy" id="1260955"/>
    <lineage>
        <taxon>Bacteria</taxon>
        <taxon>Bacillati</taxon>
        <taxon>Actinomycetota</taxon>
        <taxon>Actinomycetes</taxon>
        <taxon>Streptosporangiales</taxon>
        <taxon>Streptosporangiaceae</taxon>
        <taxon>Streptosporangium</taxon>
    </lineage>
</organism>